<reference evidence="1" key="1">
    <citation type="journal article" date="2023" name="G3 (Bethesda)">
        <title>A reference genome for the long-term kleptoplast-retaining sea slug Elysia crispata morphotype clarki.</title>
        <authorList>
            <person name="Eastman K.E."/>
            <person name="Pendleton A.L."/>
            <person name="Shaikh M.A."/>
            <person name="Suttiyut T."/>
            <person name="Ogas R."/>
            <person name="Tomko P."/>
            <person name="Gavelis G."/>
            <person name="Widhalm J.R."/>
            <person name="Wisecaver J.H."/>
        </authorList>
    </citation>
    <scope>NUCLEOTIDE SEQUENCE</scope>
    <source>
        <strain evidence="1">ECLA1</strain>
    </source>
</reference>
<dbReference type="Proteomes" id="UP001283361">
    <property type="component" value="Unassembled WGS sequence"/>
</dbReference>
<dbReference type="EMBL" id="JAWDGP010007289">
    <property type="protein sequence ID" value="KAK3726685.1"/>
    <property type="molecule type" value="Genomic_DNA"/>
</dbReference>
<gene>
    <name evidence="1" type="ORF">RRG08_016993</name>
</gene>
<evidence type="ECO:0000313" key="2">
    <source>
        <dbReference type="Proteomes" id="UP001283361"/>
    </source>
</evidence>
<proteinExistence type="predicted"/>
<sequence length="166" mass="18829">MQIQSDREAKLDRLTWMVRYGVNVVGWTEFGEERGRGGEEKLRDNGFEKGGVEEIAADNIKRDKYKCNPLRSQWSGSQARNPGETCLFRSIDWRFGTQETLSFATVEPFQHAVECSSFLSTEMVLDSRIRPTATKQTGTSCMSVQHARADLLRPGTAMQLYQDLKA</sequence>
<keyword evidence="2" id="KW-1185">Reference proteome</keyword>
<protein>
    <submittedName>
        <fullName evidence="1">Uncharacterized protein</fullName>
    </submittedName>
</protein>
<evidence type="ECO:0000313" key="1">
    <source>
        <dbReference type="EMBL" id="KAK3726685.1"/>
    </source>
</evidence>
<comment type="caution">
    <text evidence="1">The sequence shown here is derived from an EMBL/GenBank/DDBJ whole genome shotgun (WGS) entry which is preliminary data.</text>
</comment>
<organism evidence="1 2">
    <name type="scientific">Elysia crispata</name>
    <name type="common">lettuce slug</name>
    <dbReference type="NCBI Taxonomy" id="231223"/>
    <lineage>
        <taxon>Eukaryota</taxon>
        <taxon>Metazoa</taxon>
        <taxon>Spiralia</taxon>
        <taxon>Lophotrochozoa</taxon>
        <taxon>Mollusca</taxon>
        <taxon>Gastropoda</taxon>
        <taxon>Heterobranchia</taxon>
        <taxon>Euthyneura</taxon>
        <taxon>Panpulmonata</taxon>
        <taxon>Sacoglossa</taxon>
        <taxon>Placobranchoidea</taxon>
        <taxon>Plakobranchidae</taxon>
        <taxon>Elysia</taxon>
    </lineage>
</organism>
<dbReference type="AlphaFoldDB" id="A0AAE0XYV8"/>
<name>A0AAE0XYV8_9GAST</name>
<accession>A0AAE0XYV8</accession>